<proteinExistence type="predicted"/>
<protein>
    <submittedName>
        <fullName evidence="1">Uncharacterized protein</fullName>
    </submittedName>
</protein>
<sequence length="147" mass="16683">MEIMELIDGGDIDIDNLMGEFMREQDVAMLRAVIDGDRERVKRLRQEMGSSPVTGAAPDLASHYRRGVRLCMRHAYWRSMKVPEGTVFQDASGCVWTSPGHKDLQSDMLVMRTAQDNPVVSLPSRKEDESWLRAIGFLDALDHLQSY</sequence>
<name>E6Q9Y5_9ZZZZ</name>
<reference evidence="1" key="1">
    <citation type="submission" date="2009-10" db="EMBL/GenBank/DDBJ databases">
        <title>Diversity of trophic interactions inside an arsenic-rich microbial ecosystem.</title>
        <authorList>
            <person name="Bertin P.N."/>
            <person name="Heinrich-Salmeron A."/>
            <person name="Pelletier E."/>
            <person name="Goulhen-Chollet F."/>
            <person name="Arsene-Ploetze F."/>
            <person name="Gallien S."/>
            <person name="Calteau A."/>
            <person name="Vallenet D."/>
            <person name="Casiot C."/>
            <person name="Chane-Woon-Ming B."/>
            <person name="Giloteaux L."/>
            <person name="Barakat M."/>
            <person name="Bonnefoy V."/>
            <person name="Bruneel O."/>
            <person name="Chandler M."/>
            <person name="Cleiss J."/>
            <person name="Duran R."/>
            <person name="Elbaz-Poulichet F."/>
            <person name="Fonknechten N."/>
            <person name="Lauga B."/>
            <person name="Mornico D."/>
            <person name="Ortet P."/>
            <person name="Schaeffer C."/>
            <person name="Siguier P."/>
            <person name="Alexander Thil Smith A."/>
            <person name="Van Dorsselaer A."/>
            <person name="Weissenbach J."/>
            <person name="Medigue C."/>
            <person name="Le Paslier D."/>
        </authorList>
    </citation>
    <scope>NUCLEOTIDE SEQUENCE</scope>
</reference>
<dbReference type="AlphaFoldDB" id="E6Q9Y5"/>
<dbReference type="EMBL" id="CABP01000039">
    <property type="protein sequence ID" value="CBI04011.1"/>
    <property type="molecule type" value="Genomic_DNA"/>
</dbReference>
<comment type="caution">
    <text evidence="1">The sequence shown here is derived from an EMBL/GenBank/DDBJ whole genome shotgun (WGS) entry which is preliminary data.</text>
</comment>
<organism evidence="1">
    <name type="scientific">mine drainage metagenome</name>
    <dbReference type="NCBI Taxonomy" id="410659"/>
    <lineage>
        <taxon>unclassified sequences</taxon>
        <taxon>metagenomes</taxon>
        <taxon>ecological metagenomes</taxon>
    </lineage>
</organism>
<gene>
    <name evidence="1" type="ORF">CARN5_2553</name>
</gene>
<evidence type="ECO:0000313" key="1">
    <source>
        <dbReference type="EMBL" id="CBI04011.1"/>
    </source>
</evidence>
<accession>E6Q9Y5</accession>